<keyword evidence="1" id="KW-0472">Membrane</keyword>
<keyword evidence="1" id="KW-1133">Transmembrane helix</keyword>
<protein>
    <submittedName>
        <fullName evidence="2">Uncharacterized protein</fullName>
    </submittedName>
</protein>
<reference evidence="2" key="2">
    <citation type="submission" date="2020-07" db="EMBL/GenBank/DDBJ databases">
        <authorList>
            <person name="Vera ALvarez R."/>
            <person name="Arias-Moreno D.M."/>
            <person name="Jimenez-Jacinto V."/>
            <person name="Jimenez-Bremont J.F."/>
            <person name="Swaminathan K."/>
            <person name="Moose S.P."/>
            <person name="Guerrero-Gonzalez M.L."/>
            <person name="Marino-Ramirez L."/>
            <person name="Landsman D."/>
            <person name="Rodriguez-Kessler M."/>
            <person name="Delgado-Sanchez P."/>
        </authorList>
    </citation>
    <scope>NUCLEOTIDE SEQUENCE</scope>
    <source>
        <tissue evidence="2">Cladode</tissue>
    </source>
</reference>
<feature type="transmembrane region" description="Helical" evidence="1">
    <location>
        <begin position="85"/>
        <end position="103"/>
    </location>
</feature>
<accession>A0A7C8ZZ13</accession>
<name>A0A7C8ZZ13_OPUST</name>
<reference evidence="2" key="1">
    <citation type="journal article" date="2013" name="J. Plant Res.">
        <title>Effect of fungi and light on seed germination of three Opuntia species from semiarid lands of central Mexico.</title>
        <authorList>
            <person name="Delgado-Sanchez P."/>
            <person name="Jimenez-Bremont J.F."/>
            <person name="Guerrero-Gonzalez Mde L."/>
            <person name="Flores J."/>
        </authorList>
    </citation>
    <scope>NUCLEOTIDE SEQUENCE</scope>
    <source>
        <tissue evidence="2">Cladode</tissue>
    </source>
</reference>
<evidence type="ECO:0000256" key="1">
    <source>
        <dbReference type="SAM" id="Phobius"/>
    </source>
</evidence>
<sequence length="147" mass="17430">MVMTSMAGSPCFSPNNQTKKMMGIFWHLFMTRRTGNRSYRSWMLQIWNWLQQLSSHRGFHMDSMGLLLVPRIYRGKHINPGVNMISIQPFLWFLFSFLFWGLGRSTRGIFADMSPETPQQESKIPFYEGSICSIFFFFFFLGYFFII</sequence>
<dbReference type="AlphaFoldDB" id="A0A7C8ZZ13"/>
<feature type="transmembrane region" description="Helical" evidence="1">
    <location>
        <begin position="124"/>
        <end position="146"/>
    </location>
</feature>
<organism evidence="2">
    <name type="scientific">Opuntia streptacantha</name>
    <name type="common">Prickly pear cactus</name>
    <name type="synonym">Opuntia cardona</name>
    <dbReference type="NCBI Taxonomy" id="393608"/>
    <lineage>
        <taxon>Eukaryota</taxon>
        <taxon>Viridiplantae</taxon>
        <taxon>Streptophyta</taxon>
        <taxon>Embryophyta</taxon>
        <taxon>Tracheophyta</taxon>
        <taxon>Spermatophyta</taxon>
        <taxon>Magnoliopsida</taxon>
        <taxon>eudicotyledons</taxon>
        <taxon>Gunneridae</taxon>
        <taxon>Pentapetalae</taxon>
        <taxon>Caryophyllales</taxon>
        <taxon>Cactineae</taxon>
        <taxon>Cactaceae</taxon>
        <taxon>Opuntioideae</taxon>
        <taxon>Opuntia</taxon>
    </lineage>
</organism>
<evidence type="ECO:0000313" key="2">
    <source>
        <dbReference type="EMBL" id="MBA4653215.1"/>
    </source>
</evidence>
<proteinExistence type="predicted"/>
<dbReference type="EMBL" id="GISG01178025">
    <property type="protein sequence ID" value="MBA4653215.1"/>
    <property type="molecule type" value="Transcribed_RNA"/>
</dbReference>
<keyword evidence="1" id="KW-0812">Transmembrane</keyword>